<name>F4H8L2_CELFA</name>
<dbReference type="RefSeq" id="WP_013772046.1">
    <property type="nucleotide sequence ID" value="NC_015514.1"/>
</dbReference>
<dbReference type="eggNOG" id="ENOG50333MW">
    <property type="taxonomic scope" value="Bacteria"/>
</dbReference>
<keyword evidence="2" id="KW-1133">Transmembrane helix</keyword>
<feature type="transmembrane region" description="Helical" evidence="2">
    <location>
        <begin position="35"/>
        <end position="52"/>
    </location>
</feature>
<accession>F4H8L2</accession>
<dbReference type="EMBL" id="CP002666">
    <property type="protein sequence ID" value="AEE47020.1"/>
    <property type="molecule type" value="Genomic_DNA"/>
</dbReference>
<reference evidence="3 4" key="1">
    <citation type="submission" date="2011-04" db="EMBL/GenBank/DDBJ databases">
        <title>Complete sequence of Cellulomonas fimi ATCC 484.</title>
        <authorList>
            <consortium name="US DOE Joint Genome Institute"/>
            <person name="Lucas S."/>
            <person name="Han J."/>
            <person name="Lapidus A."/>
            <person name="Cheng J.-F."/>
            <person name="Goodwin L."/>
            <person name="Pitluck S."/>
            <person name="Peters L."/>
            <person name="Chertkov O."/>
            <person name="Detter J.C."/>
            <person name="Han C."/>
            <person name="Tapia R."/>
            <person name="Land M."/>
            <person name="Hauser L."/>
            <person name="Kyrpides N."/>
            <person name="Ivanova N."/>
            <person name="Ovchinnikova G."/>
            <person name="Pagani I."/>
            <person name="Mead D."/>
            <person name="Brumm P."/>
            <person name="Woyke T."/>
        </authorList>
    </citation>
    <scope>NUCLEOTIDE SEQUENCE [LARGE SCALE GENOMIC DNA]</scope>
    <source>
        <strain evidence="4">ATCC 484 / DSM 20113 / JCM 1341 / NBRC 15513 / NCIMB 8980 / NCTC 7547</strain>
    </source>
</reference>
<sequence>MHPLTPGALGKAAATFVLGLLVGAVGTVMHRSTPPWGLLLCVLLVLGAGLLSRAWAGGVALGGFAGGMFLSVTTLARTGPGGDVLVPAQQGIGWVWVLAAAAALVAAALAPRGLFRDEPRTERPARTTDEVQPAPDPAP</sequence>
<dbReference type="Proteomes" id="UP000008460">
    <property type="component" value="Chromosome"/>
</dbReference>
<feature type="compositionally biased region" description="Basic and acidic residues" evidence="1">
    <location>
        <begin position="117"/>
        <end position="129"/>
    </location>
</feature>
<feature type="transmembrane region" description="Helical" evidence="2">
    <location>
        <begin position="59"/>
        <end position="79"/>
    </location>
</feature>
<evidence type="ECO:0000313" key="4">
    <source>
        <dbReference type="Proteomes" id="UP000008460"/>
    </source>
</evidence>
<dbReference type="SUPFAM" id="SSF103473">
    <property type="entry name" value="MFS general substrate transporter"/>
    <property type="match status" value="1"/>
</dbReference>
<feature type="transmembrane region" description="Helical" evidence="2">
    <location>
        <begin position="12"/>
        <end position="29"/>
    </location>
</feature>
<gene>
    <name evidence="3" type="ordered locus">Celf_2898</name>
</gene>
<dbReference type="KEGG" id="cfi:Celf_2898"/>
<evidence type="ECO:0000313" key="3">
    <source>
        <dbReference type="EMBL" id="AEE47020.1"/>
    </source>
</evidence>
<dbReference type="HOGENOM" id="CLU_105324_2_0_11"/>
<protein>
    <submittedName>
        <fullName evidence="3">Uncharacterized protein</fullName>
    </submittedName>
</protein>
<keyword evidence="2" id="KW-0472">Membrane</keyword>
<feature type="transmembrane region" description="Helical" evidence="2">
    <location>
        <begin position="91"/>
        <end position="110"/>
    </location>
</feature>
<proteinExistence type="predicted"/>
<evidence type="ECO:0000256" key="1">
    <source>
        <dbReference type="SAM" id="MobiDB-lite"/>
    </source>
</evidence>
<organism evidence="3 4">
    <name type="scientific">Cellulomonas fimi (strain ATCC 484 / DSM 20113 / JCM 1341 / CCUG 24087 / LMG 16345 / NBRC 15513 / NCIMB 8980 / NCTC 7547 / NRS-133)</name>
    <dbReference type="NCBI Taxonomy" id="590998"/>
    <lineage>
        <taxon>Bacteria</taxon>
        <taxon>Bacillati</taxon>
        <taxon>Actinomycetota</taxon>
        <taxon>Actinomycetes</taxon>
        <taxon>Micrococcales</taxon>
        <taxon>Cellulomonadaceae</taxon>
        <taxon>Cellulomonas</taxon>
    </lineage>
</organism>
<keyword evidence="4" id="KW-1185">Reference proteome</keyword>
<dbReference type="AlphaFoldDB" id="F4H8L2"/>
<keyword evidence="2" id="KW-0812">Transmembrane</keyword>
<dbReference type="STRING" id="590998.Celf_2898"/>
<evidence type="ECO:0000256" key="2">
    <source>
        <dbReference type="SAM" id="Phobius"/>
    </source>
</evidence>
<feature type="region of interest" description="Disordered" evidence="1">
    <location>
        <begin position="117"/>
        <end position="139"/>
    </location>
</feature>
<dbReference type="InterPro" id="IPR036259">
    <property type="entry name" value="MFS_trans_sf"/>
</dbReference>